<sequence>MNGFNPLKEVIDAIPIPKGRLTEVLRVEGMSKVFQQKHHTVQALKNIHCTIYQGEMVAIMGTSGSGKSTLLNMISAIDEPTEGALFLFGEEAHDIYQEPNASKFRKENIGFIFQSFHLLKDLSVEDNIALPLILNDLPSKDIKVRVQHMMEKLNIAAWAKHRPSELSGGQKQRVAIARAVIANPPILLADEPTGALDVNTTDEILELLVDLQKNMNQTILLVTHDPYVATYANRVLFFHDGAIVDSYQNQQTADDLDCILAKFKLITRGDL</sequence>
<dbReference type="InterPro" id="IPR003593">
    <property type="entry name" value="AAA+_ATPase"/>
</dbReference>
<dbReference type="GO" id="GO:0098796">
    <property type="term" value="C:membrane protein complex"/>
    <property type="evidence" value="ECO:0007669"/>
    <property type="project" value="UniProtKB-ARBA"/>
</dbReference>
<evidence type="ECO:0000256" key="4">
    <source>
        <dbReference type="ARBA" id="ARBA00022840"/>
    </source>
</evidence>
<organism evidence="6 7">
    <name type="scientific">Lysinibacillus pakistanensis</name>
    <dbReference type="NCBI Taxonomy" id="759811"/>
    <lineage>
        <taxon>Bacteria</taxon>
        <taxon>Bacillati</taxon>
        <taxon>Bacillota</taxon>
        <taxon>Bacilli</taxon>
        <taxon>Bacillales</taxon>
        <taxon>Bacillaceae</taxon>
        <taxon>Lysinibacillus</taxon>
    </lineage>
</organism>
<evidence type="ECO:0000256" key="2">
    <source>
        <dbReference type="ARBA" id="ARBA00022448"/>
    </source>
</evidence>
<dbReference type="GO" id="GO:0005524">
    <property type="term" value="F:ATP binding"/>
    <property type="evidence" value="ECO:0007669"/>
    <property type="project" value="UniProtKB-KW"/>
</dbReference>
<evidence type="ECO:0000259" key="5">
    <source>
        <dbReference type="PROSITE" id="PS50893"/>
    </source>
</evidence>
<dbReference type="SMART" id="SM00382">
    <property type="entry name" value="AAA"/>
    <property type="match status" value="1"/>
</dbReference>
<evidence type="ECO:0000256" key="1">
    <source>
        <dbReference type="ARBA" id="ARBA00005417"/>
    </source>
</evidence>
<dbReference type="GO" id="GO:0016887">
    <property type="term" value="F:ATP hydrolysis activity"/>
    <property type="evidence" value="ECO:0007669"/>
    <property type="project" value="InterPro"/>
</dbReference>
<dbReference type="Pfam" id="PF00005">
    <property type="entry name" value="ABC_tran"/>
    <property type="match status" value="1"/>
</dbReference>
<accession>A0AAX3X173</accession>
<protein>
    <submittedName>
        <fullName evidence="6">ABC transporter ATP-binding protein</fullName>
    </submittedName>
</protein>
<dbReference type="FunFam" id="3.40.50.300:FF:000032">
    <property type="entry name" value="Export ABC transporter ATP-binding protein"/>
    <property type="match status" value="1"/>
</dbReference>
<feature type="domain" description="ABC transporter" evidence="5">
    <location>
        <begin position="25"/>
        <end position="265"/>
    </location>
</feature>
<dbReference type="Gene3D" id="3.40.50.300">
    <property type="entry name" value="P-loop containing nucleotide triphosphate hydrolases"/>
    <property type="match status" value="1"/>
</dbReference>
<dbReference type="InterPro" id="IPR027417">
    <property type="entry name" value="P-loop_NTPase"/>
</dbReference>
<dbReference type="PROSITE" id="PS00211">
    <property type="entry name" value="ABC_TRANSPORTER_1"/>
    <property type="match status" value="1"/>
</dbReference>
<evidence type="ECO:0000256" key="3">
    <source>
        <dbReference type="ARBA" id="ARBA00022741"/>
    </source>
</evidence>
<reference evidence="6" key="1">
    <citation type="submission" date="2023-05" db="EMBL/GenBank/DDBJ databases">
        <title>Comparative genomics of Bacillaceae isolates and their secondary metabolite potential.</title>
        <authorList>
            <person name="Song L."/>
            <person name="Nielsen L.J."/>
            <person name="Mohite O."/>
            <person name="Xu X."/>
            <person name="Weber T."/>
            <person name="Kovacs A.T."/>
        </authorList>
    </citation>
    <scope>NUCLEOTIDE SEQUENCE</scope>
    <source>
        <strain evidence="6">LY1</strain>
    </source>
</reference>
<proteinExistence type="inferred from homology"/>
<dbReference type="AlphaFoldDB" id="A0AAX3X173"/>
<dbReference type="InterPro" id="IPR017911">
    <property type="entry name" value="MacB-like_ATP-bd"/>
</dbReference>
<dbReference type="EMBL" id="CP126101">
    <property type="protein sequence ID" value="WHY53790.1"/>
    <property type="molecule type" value="Genomic_DNA"/>
</dbReference>
<dbReference type="Proteomes" id="UP001178322">
    <property type="component" value="Chromosome"/>
</dbReference>
<dbReference type="InterPro" id="IPR003439">
    <property type="entry name" value="ABC_transporter-like_ATP-bd"/>
</dbReference>
<dbReference type="InterPro" id="IPR017871">
    <property type="entry name" value="ABC_transporter-like_CS"/>
</dbReference>
<gene>
    <name evidence="6" type="ORF">QNH24_11295</name>
</gene>
<evidence type="ECO:0000313" key="7">
    <source>
        <dbReference type="Proteomes" id="UP001178322"/>
    </source>
</evidence>
<evidence type="ECO:0000313" key="6">
    <source>
        <dbReference type="EMBL" id="WHY53790.1"/>
    </source>
</evidence>
<keyword evidence="2" id="KW-0813">Transport</keyword>
<keyword evidence="3" id="KW-0547">Nucleotide-binding</keyword>
<dbReference type="PANTHER" id="PTHR42798">
    <property type="entry name" value="LIPOPROTEIN-RELEASING SYSTEM ATP-BINDING PROTEIN LOLD"/>
    <property type="match status" value="1"/>
</dbReference>
<dbReference type="CDD" id="cd03255">
    <property type="entry name" value="ABC_MJ0796_LolCDE_FtsE"/>
    <property type="match status" value="1"/>
</dbReference>
<dbReference type="PROSITE" id="PS50893">
    <property type="entry name" value="ABC_TRANSPORTER_2"/>
    <property type="match status" value="1"/>
</dbReference>
<dbReference type="SUPFAM" id="SSF52540">
    <property type="entry name" value="P-loop containing nucleoside triphosphate hydrolases"/>
    <property type="match status" value="1"/>
</dbReference>
<comment type="similarity">
    <text evidence="1">Belongs to the ABC transporter superfamily.</text>
</comment>
<dbReference type="GO" id="GO:0022857">
    <property type="term" value="F:transmembrane transporter activity"/>
    <property type="evidence" value="ECO:0007669"/>
    <property type="project" value="UniProtKB-ARBA"/>
</dbReference>
<name>A0AAX3X173_9BACI</name>
<keyword evidence="4 6" id="KW-0067">ATP-binding</keyword>
<dbReference type="PANTHER" id="PTHR42798:SF7">
    <property type="entry name" value="ALPHA-D-RIBOSE 1-METHYLPHOSPHONATE 5-TRIPHOSPHATE SYNTHASE SUBUNIT PHNL"/>
    <property type="match status" value="1"/>
</dbReference>